<comment type="caution">
    <text evidence="6">The sequence shown here is derived from an EMBL/GenBank/DDBJ whole genome shotgun (WGS) entry which is preliminary data.</text>
</comment>
<organism evidence="6 7">
    <name type="scientific">Extremus antarcticus</name>
    <dbReference type="NCBI Taxonomy" id="702011"/>
    <lineage>
        <taxon>Eukaryota</taxon>
        <taxon>Fungi</taxon>
        <taxon>Dikarya</taxon>
        <taxon>Ascomycota</taxon>
        <taxon>Pezizomycotina</taxon>
        <taxon>Dothideomycetes</taxon>
        <taxon>Dothideomycetidae</taxon>
        <taxon>Mycosphaerellales</taxon>
        <taxon>Extremaceae</taxon>
        <taxon>Extremus</taxon>
    </lineage>
</organism>
<feature type="transmembrane region" description="Helical" evidence="5">
    <location>
        <begin position="205"/>
        <end position="227"/>
    </location>
</feature>
<dbReference type="PANTHER" id="PTHR23502">
    <property type="entry name" value="MAJOR FACILITATOR SUPERFAMILY"/>
    <property type="match status" value="1"/>
</dbReference>
<feature type="transmembrane region" description="Helical" evidence="5">
    <location>
        <begin position="320"/>
        <end position="343"/>
    </location>
</feature>
<feature type="transmembrane region" description="Helical" evidence="5">
    <location>
        <begin position="113"/>
        <end position="135"/>
    </location>
</feature>
<feature type="transmembrane region" description="Helical" evidence="5">
    <location>
        <begin position="422"/>
        <end position="445"/>
    </location>
</feature>
<gene>
    <name evidence="6" type="ORF">LTR09_002522</name>
</gene>
<sequence length="527" mass="58111">MGKTTRTIRASLTRPTTWRVFDRDMSALVSHSPRRRSFEHENAEDVVVNEPHPHQDAQKEQLGLDLDANIEIVDWDGPLDPENPSILTGLPAGAYGATSEQMSSIWNIDETNFPYLSFALLSWNMGAAIAPLLFVPMTENIGRMPGYFASYIIFLIFLIPSATAPNFAAIVVTRFFGGGASSVAINIASSWALSSAERSKAESTGGGYIGSNSSSMLAFLPFFYFILKETRGDVILTKRAQRLRKEGRQTAYARAELNKPGVLQSLKSSFMRPTKMLFTEFVVSSFTLWVSFAWGILFLFQTSIPIVFSELYGFNTFQTSLIQLALSCGAVVATIVNPLQDVLYLKSAKRNMERPGKPVPEARLYFAVPGSLLFAAGMFYYRDVHWIVPALGIACVGFGIYSIYLAVVNFRADAYEKYAASALSAASVGRNVFGAFLPLATLALYRNLGFQWSGSLIGFIALALTAAPIVLLIKGEEIRARSPFMLDATYEDDEANSRRTSLSSRHTKDRKATTVLPWSAIRTVDEV</sequence>
<protein>
    <submittedName>
        <fullName evidence="6">Uncharacterized protein</fullName>
    </submittedName>
</protein>
<dbReference type="Gene3D" id="1.20.1250.20">
    <property type="entry name" value="MFS general substrate transporter like domains"/>
    <property type="match status" value="1"/>
</dbReference>
<dbReference type="PANTHER" id="PTHR23502:SF61">
    <property type="entry name" value="MULTIDRUG TRANSPORTER, PUTATIVE (AFU_ORTHOLOGUE AFUA_3G02780)-RELATED"/>
    <property type="match status" value="1"/>
</dbReference>
<keyword evidence="7" id="KW-1185">Reference proteome</keyword>
<feature type="transmembrane region" description="Helical" evidence="5">
    <location>
        <begin position="451"/>
        <end position="473"/>
    </location>
</feature>
<name>A0AAJ0GFW0_9PEZI</name>
<evidence type="ECO:0000256" key="3">
    <source>
        <dbReference type="ARBA" id="ARBA00022989"/>
    </source>
</evidence>
<feature type="transmembrane region" description="Helical" evidence="5">
    <location>
        <begin position="364"/>
        <end position="381"/>
    </location>
</feature>
<feature type="transmembrane region" description="Helical" evidence="5">
    <location>
        <begin position="175"/>
        <end position="193"/>
    </location>
</feature>
<keyword evidence="3 5" id="KW-1133">Transmembrane helix</keyword>
<dbReference type="EMBL" id="JAWDJX010000005">
    <property type="protein sequence ID" value="KAK3056729.1"/>
    <property type="molecule type" value="Genomic_DNA"/>
</dbReference>
<dbReference type="Proteomes" id="UP001271007">
    <property type="component" value="Unassembled WGS sequence"/>
</dbReference>
<feature type="transmembrane region" description="Helical" evidence="5">
    <location>
        <begin position="277"/>
        <end position="300"/>
    </location>
</feature>
<comment type="subcellular location">
    <subcellularLocation>
        <location evidence="1">Membrane</location>
        <topology evidence="1">Multi-pass membrane protein</topology>
    </subcellularLocation>
</comment>
<dbReference type="GO" id="GO:0022857">
    <property type="term" value="F:transmembrane transporter activity"/>
    <property type="evidence" value="ECO:0007669"/>
    <property type="project" value="TreeGrafter"/>
</dbReference>
<proteinExistence type="predicted"/>
<evidence type="ECO:0000256" key="2">
    <source>
        <dbReference type="ARBA" id="ARBA00022692"/>
    </source>
</evidence>
<feature type="transmembrane region" description="Helical" evidence="5">
    <location>
        <begin position="147"/>
        <end position="168"/>
    </location>
</feature>
<dbReference type="AlphaFoldDB" id="A0AAJ0GFW0"/>
<evidence type="ECO:0000313" key="7">
    <source>
        <dbReference type="Proteomes" id="UP001271007"/>
    </source>
</evidence>
<dbReference type="SUPFAM" id="SSF103473">
    <property type="entry name" value="MFS general substrate transporter"/>
    <property type="match status" value="1"/>
</dbReference>
<feature type="transmembrane region" description="Helical" evidence="5">
    <location>
        <begin position="387"/>
        <end position="410"/>
    </location>
</feature>
<evidence type="ECO:0000313" key="6">
    <source>
        <dbReference type="EMBL" id="KAK3056729.1"/>
    </source>
</evidence>
<evidence type="ECO:0000256" key="4">
    <source>
        <dbReference type="ARBA" id="ARBA00023136"/>
    </source>
</evidence>
<dbReference type="GO" id="GO:0005886">
    <property type="term" value="C:plasma membrane"/>
    <property type="evidence" value="ECO:0007669"/>
    <property type="project" value="TreeGrafter"/>
</dbReference>
<dbReference type="InterPro" id="IPR036259">
    <property type="entry name" value="MFS_trans_sf"/>
</dbReference>
<evidence type="ECO:0000256" key="5">
    <source>
        <dbReference type="SAM" id="Phobius"/>
    </source>
</evidence>
<evidence type="ECO:0000256" key="1">
    <source>
        <dbReference type="ARBA" id="ARBA00004141"/>
    </source>
</evidence>
<keyword evidence="2 5" id="KW-0812">Transmembrane</keyword>
<reference evidence="6" key="1">
    <citation type="submission" date="2023-04" db="EMBL/GenBank/DDBJ databases">
        <title>Black Yeasts Isolated from many extreme environments.</title>
        <authorList>
            <person name="Coleine C."/>
            <person name="Stajich J.E."/>
            <person name="Selbmann L."/>
        </authorList>
    </citation>
    <scope>NUCLEOTIDE SEQUENCE</scope>
    <source>
        <strain evidence="6">CCFEE 5312</strain>
    </source>
</reference>
<keyword evidence="4 5" id="KW-0472">Membrane</keyword>
<accession>A0AAJ0GFW0</accession>